<organism evidence="1 2">
    <name type="scientific">Glonium stellatum</name>
    <dbReference type="NCBI Taxonomy" id="574774"/>
    <lineage>
        <taxon>Eukaryota</taxon>
        <taxon>Fungi</taxon>
        <taxon>Dikarya</taxon>
        <taxon>Ascomycota</taxon>
        <taxon>Pezizomycotina</taxon>
        <taxon>Dothideomycetes</taxon>
        <taxon>Pleosporomycetidae</taxon>
        <taxon>Gloniales</taxon>
        <taxon>Gloniaceae</taxon>
        <taxon>Glonium</taxon>
    </lineage>
</organism>
<name>A0A8E2JWM1_9PEZI</name>
<proteinExistence type="predicted"/>
<dbReference type="Proteomes" id="UP000250140">
    <property type="component" value="Unassembled WGS sequence"/>
</dbReference>
<reference evidence="1 2" key="1">
    <citation type="journal article" date="2016" name="Nat. Commun.">
        <title>Ectomycorrhizal ecology is imprinted in the genome of the dominant symbiotic fungus Cenococcum geophilum.</title>
        <authorList>
            <consortium name="DOE Joint Genome Institute"/>
            <person name="Peter M."/>
            <person name="Kohler A."/>
            <person name="Ohm R.A."/>
            <person name="Kuo A."/>
            <person name="Krutzmann J."/>
            <person name="Morin E."/>
            <person name="Arend M."/>
            <person name="Barry K.W."/>
            <person name="Binder M."/>
            <person name="Choi C."/>
            <person name="Clum A."/>
            <person name="Copeland A."/>
            <person name="Grisel N."/>
            <person name="Haridas S."/>
            <person name="Kipfer T."/>
            <person name="LaButti K."/>
            <person name="Lindquist E."/>
            <person name="Lipzen A."/>
            <person name="Maire R."/>
            <person name="Meier B."/>
            <person name="Mihaltcheva S."/>
            <person name="Molinier V."/>
            <person name="Murat C."/>
            <person name="Poggeler S."/>
            <person name="Quandt C.A."/>
            <person name="Sperisen C."/>
            <person name="Tritt A."/>
            <person name="Tisserant E."/>
            <person name="Crous P.W."/>
            <person name="Henrissat B."/>
            <person name="Nehls U."/>
            <person name="Egli S."/>
            <person name="Spatafora J.W."/>
            <person name="Grigoriev I.V."/>
            <person name="Martin F.M."/>
        </authorList>
    </citation>
    <scope>NUCLEOTIDE SEQUENCE [LARGE SCALE GENOMIC DNA]</scope>
    <source>
        <strain evidence="1 2">CBS 207.34</strain>
    </source>
</reference>
<gene>
    <name evidence="1" type="ORF">AOQ84DRAFT_373578</name>
</gene>
<dbReference type="AlphaFoldDB" id="A0A8E2JWM1"/>
<keyword evidence="2" id="KW-1185">Reference proteome</keyword>
<accession>A0A8E2JWM1</accession>
<protein>
    <submittedName>
        <fullName evidence="1">Uncharacterized protein</fullName>
    </submittedName>
</protein>
<evidence type="ECO:0000313" key="2">
    <source>
        <dbReference type="Proteomes" id="UP000250140"/>
    </source>
</evidence>
<dbReference type="EMBL" id="KV748965">
    <property type="protein sequence ID" value="OCL11884.1"/>
    <property type="molecule type" value="Genomic_DNA"/>
</dbReference>
<evidence type="ECO:0000313" key="1">
    <source>
        <dbReference type="EMBL" id="OCL11884.1"/>
    </source>
</evidence>
<sequence length="116" mass="12791">MTKRLEQLLLWSEGKRTPSSGKTVGESIKTIHFRADTEPVTLPFLAIEAKPKKRKDSYSGFEGQTAFTIPTLLNLQQELCDAADDEGESESSPRYSAPLLVNLFLHVSLTFPPPGA</sequence>